<feature type="coiled-coil region" evidence="1">
    <location>
        <begin position="28"/>
        <end position="55"/>
    </location>
</feature>
<dbReference type="AlphaFoldDB" id="A0ABD3HJA5"/>
<evidence type="ECO:0000256" key="2">
    <source>
        <dbReference type="SAM" id="MobiDB-lite"/>
    </source>
</evidence>
<comment type="caution">
    <text evidence="3">The sequence shown here is derived from an EMBL/GenBank/DDBJ whole genome shotgun (WGS) entry which is preliminary data.</text>
</comment>
<sequence length="171" mass="19373">MNLDLHEVPPAIPALKSAEPETEREAHLIKLQRELEEVDRKLKETEQIAHEAAIAASIEAAYKASIPGEVMEAAREAVVKHLEDMRDDIEKKLLSTESLVLDKLRLGFSSSKNKEASGNKKSKEDKESEKKQKIKEEVDSGGNDKEENKETKDKDKKKGKKDKEKKKKEKE</sequence>
<feature type="region of interest" description="Disordered" evidence="2">
    <location>
        <begin position="105"/>
        <end position="171"/>
    </location>
</feature>
<evidence type="ECO:0000256" key="1">
    <source>
        <dbReference type="SAM" id="Coils"/>
    </source>
</evidence>
<keyword evidence="4" id="KW-1185">Reference proteome</keyword>
<gene>
    <name evidence="3" type="ORF">R1sor_004657</name>
</gene>
<organism evidence="3 4">
    <name type="scientific">Riccia sorocarpa</name>
    <dbReference type="NCBI Taxonomy" id="122646"/>
    <lineage>
        <taxon>Eukaryota</taxon>
        <taxon>Viridiplantae</taxon>
        <taxon>Streptophyta</taxon>
        <taxon>Embryophyta</taxon>
        <taxon>Marchantiophyta</taxon>
        <taxon>Marchantiopsida</taxon>
        <taxon>Marchantiidae</taxon>
        <taxon>Marchantiales</taxon>
        <taxon>Ricciaceae</taxon>
        <taxon>Riccia</taxon>
    </lineage>
</organism>
<protein>
    <submittedName>
        <fullName evidence="3">Uncharacterized protein</fullName>
    </submittedName>
</protein>
<evidence type="ECO:0000313" key="3">
    <source>
        <dbReference type="EMBL" id="KAL3691006.1"/>
    </source>
</evidence>
<proteinExistence type="predicted"/>
<feature type="compositionally biased region" description="Basic residues" evidence="2">
    <location>
        <begin position="157"/>
        <end position="171"/>
    </location>
</feature>
<feature type="region of interest" description="Disordered" evidence="2">
    <location>
        <begin position="1"/>
        <end position="20"/>
    </location>
</feature>
<evidence type="ECO:0000313" key="4">
    <source>
        <dbReference type="Proteomes" id="UP001633002"/>
    </source>
</evidence>
<accession>A0ABD3HJA5</accession>
<dbReference type="Proteomes" id="UP001633002">
    <property type="component" value="Unassembled WGS sequence"/>
</dbReference>
<dbReference type="EMBL" id="JBJQOH010000003">
    <property type="protein sequence ID" value="KAL3691006.1"/>
    <property type="molecule type" value="Genomic_DNA"/>
</dbReference>
<name>A0ABD3HJA5_9MARC</name>
<keyword evidence="1" id="KW-0175">Coiled coil</keyword>
<feature type="compositionally biased region" description="Basic and acidic residues" evidence="2">
    <location>
        <begin position="112"/>
        <end position="156"/>
    </location>
</feature>
<reference evidence="3 4" key="1">
    <citation type="submission" date="2024-09" db="EMBL/GenBank/DDBJ databases">
        <title>Chromosome-scale assembly of Riccia sorocarpa.</title>
        <authorList>
            <person name="Paukszto L."/>
        </authorList>
    </citation>
    <scope>NUCLEOTIDE SEQUENCE [LARGE SCALE GENOMIC DNA]</scope>
    <source>
        <strain evidence="3">LP-2024</strain>
        <tissue evidence="3">Aerial parts of the thallus</tissue>
    </source>
</reference>